<dbReference type="InterPro" id="IPR029058">
    <property type="entry name" value="AB_hydrolase_fold"/>
</dbReference>
<dbReference type="Pfam" id="PF01738">
    <property type="entry name" value="DLH"/>
    <property type="match status" value="1"/>
</dbReference>
<dbReference type="AlphaFoldDB" id="A0A0D2ESB7"/>
<organism evidence="2 3">
    <name type="scientific">Exophiala xenobiotica</name>
    <dbReference type="NCBI Taxonomy" id="348802"/>
    <lineage>
        <taxon>Eukaryota</taxon>
        <taxon>Fungi</taxon>
        <taxon>Dikarya</taxon>
        <taxon>Ascomycota</taxon>
        <taxon>Pezizomycotina</taxon>
        <taxon>Eurotiomycetes</taxon>
        <taxon>Chaetothyriomycetidae</taxon>
        <taxon>Chaetothyriales</taxon>
        <taxon>Herpotrichiellaceae</taxon>
        <taxon>Exophiala</taxon>
    </lineage>
</organism>
<gene>
    <name evidence="2" type="ORF">PV05_09497</name>
</gene>
<dbReference type="RefSeq" id="XP_013311293.1">
    <property type="nucleotide sequence ID" value="XM_013455839.1"/>
</dbReference>
<dbReference type="OrthoDB" id="10019231at2759"/>
<evidence type="ECO:0000313" key="3">
    <source>
        <dbReference type="Proteomes" id="UP000054342"/>
    </source>
</evidence>
<evidence type="ECO:0000313" key="2">
    <source>
        <dbReference type="EMBL" id="KIW50709.1"/>
    </source>
</evidence>
<feature type="domain" description="Dienelactone hydrolase" evidence="1">
    <location>
        <begin position="31"/>
        <end position="244"/>
    </location>
</feature>
<dbReference type="EMBL" id="KN847322">
    <property type="protein sequence ID" value="KIW50709.1"/>
    <property type="molecule type" value="Genomic_DNA"/>
</dbReference>
<dbReference type="GO" id="GO:0016787">
    <property type="term" value="F:hydrolase activity"/>
    <property type="evidence" value="ECO:0007669"/>
    <property type="project" value="InterPro"/>
</dbReference>
<dbReference type="InterPro" id="IPR002925">
    <property type="entry name" value="Dienelactn_hydro"/>
</dbReference>
<accession>A0A0D2ESB7</accession>
<dbReference type="PANTHER" id="PTHR17630:SF55">
    <property type="entry name" value="DIENELACTONE HYDROLASE FAMILY PROTEIN (AFU_ORTHOLOGUE AFUA_1G01900)"/>
    <property type="match status" value="1"/>
</dbReference>
<dbReference type="GeneID" id="25331405"/>
<dbReference type="SUPFAM" id="SSF53474">
    <property type="entry name" value="alpha/beta-Hydrolases"/>
    <property type="match status" value="1"/>
</dbReference>
<protein>
    <recommendedName>
        <fullName evidence="1">Dienelactone hydrolase domain-containing protein</fullName>
    </recommendedName>
</protein>
<dbReference type="HOGENOM" id="CLU_054590_2_1_1"/>
<dbReference type="PANTHER" id="PTHR17630">
    <property type="entry name" value="DIENELACTONE HYDROLASE"/>
    <property type="match status" value="1"/>
</dbReference>
<keyword evidence="3" id="KW-1185">Reference proteome</keyword>
<evidence type="ECO:0000259" key="1">
    <source>
        <dbReference type="Pfam" id="PF01738"/>
    </source>
</evidence>
<proteinExistence type="predicted"/>
<name>A0A0D2ESB7_9EURO</name>
<dbReference type="STRING" id="348802.A0A0D2ESB7"/>
<reference evidence="2 3" key="1">
    <citation type="submission" date="2015-01" db="EMBL/GenBank/DDBJ databases">
        <title>The Genome Sequence of Exophiala xenobiotica CBS118157.</title>
        <authorList>
            <consortium name="The Broad Institute Genomics Platform"/>
            <person name="Cuomo C."/>
            <person name="de Hoog S."/>
            <person name="Gorbushina A."/>
            <person name="Stielow B."/>
            <person name="Teixiera M."/>
            <person name="Abouelleil A."/>
            <person name="Chapman S.B."/>
            <person name="Priest M."/>
            <person name="Young S.K."/>
            <person name="Wortman J."/>
            <person name="Nusbaum C."/>
            <person name="Birren B."/>
        </authorList>
    </citation>
    <scope>NUCLEOTIDE SEQUENCE [LARGE SCALE GENOMIC DNA]</scope>
    <source>
        <strain evidence="2 3">CBS 118157</strain>
    </source>
</reference>
<sequence length="261" mass="29072">MSIAPCCLKGFEWAGTSTGRVEKLANNAAYVAGDNPDAAVLIVHDLLGWTYPNVRLLADHYAKEADVTVYVPDFFGGEVVDFEAVDNEQWDKIDLQGMMQRNSRQIREPEIFGCARALRSQYKTLGAIGFCWGGWAVFRLGAKEHQPPLVDCISVGHPSLLTKEDIGDVAVPVQMLAPEIDPVYTPELKMHTFETLQKVSVPFDYQHFPGVAHGCLVRGDARKAGERDAMVRGKNAAVAWFRQFLHDAYVCSKQLEQHNNH</sequence>
<dbReference type="Gene3D" id="3.40.50.1820">
    <property type="entry name" value="alpha/beta hydrolase"/>
    <property type="match status" value="1"/>
</dbReference>
<dbReference type="Proteomes" id="UP000054342">
    <property type="component" value="Unassembled WGS sequence"/>
</dbReference>